<feature type="compositionally biased region" description="Basic and acidic residues" evidence="2">
    <location>
        <begin position="262"/>
        <end position="275"/>
    </location>
</feature>
<feature type="domain" description="Golgi associated RAB2 interactor protein-like Rab2B-binding" evidence="3">
    <location>
        <begin position="106"/>
        <end position="172"/>
    </location>
</feature>
<dbReference type="InterPro" id="IPR022168">
    <property type="entry name" value="GARIL-like_Rab2B-bd"/>
</dbReference>
<dbReference type="Proteomes" id="UP001652642">
    <property type="component" value="Chromosome 6"/>
</dbReference>
<comment type="similarity">
    <text evidence="1">Belongs to the GARIN family.</text>
</comment>
<name>A0ABM5GRW0_9SAUR</name>
<keyword evidence="4" id="KW-1185">Reference proteome</keyword>
<sequence>MIKAMAREKGYFAWKMGPLQTQLRQGEYELFKFSPMFESNFVQISKQGGPTQIHNQEETVTVAITATSPVLLIPDVLLLARPIVSPEEYTPKLKNKFHPHPPVRYELTRLFPLCFVKITIHNAERQQLRFKIANGRTFYLQLSPDSKRQEDLFDAWIRIVQLLRPPLEATLSEKKEQPRKAKGQRKFQGLRRAAKQSKGPSSQHKTALKSIHDPPKKASTHQKEVKKRHKPPPSSESITSPQVTVPPSNVKSVKAQDPLTSPEREETEKKQEDNKTPFSKLEEDEEDMTKAIPGHRSPASEKAEAATKQSNSQPKRKSDPKRKHDNQSRSGQRGTTRKPRKMCALLGACVWGYPKKDERGTKAQERGKKS</sequence>
<accession>A0ABM5GRW0</accession>
<reference evidence="5" key="1">
    <citation type="submission" date="2025-08" db="UniProtKB">
        <authorList>
            <consortium name="RefSeq"/>
        </authorList>
    </citation>
    <scope>IDENTIFICATION</scope>
</reference>
<evidence type="ECO:0000259" key="3">
    <source>
        <dbReference type="Pfam" id="PF12480"/>
    </source>
</evidence>
<proteinExistence type="inferred from homology"/>
<organism evidence="4 5">
    <name type="scientific">Pogona vitticeps</name>
    <name type="common">central bearded dragon</name>
    <dbReference type="NCBI Taxonomy" id="103695"/>
    <lineage>
        <taxon>Eukaryota</taxon>
        <taxon>Metazoa</taxon>
        <taxon>Chordata</taxon>
        <taxon>Craniata</taxon>
        <taxon>Vertebrata</taxon>
        <taxon>Euteleostomi</taxon>
        <taxon>Lepidosauria</taxon>
        <taxon>Squamata</taxon>
        <taxon>Bifurcata</taxon>
        <taxon>Unidentata</taxon>
        <taxon>Episquamata</taxon>
        <taxon>Toxicofera</taxon>
        <taxon>Iguania</taxon>
        <taxon>Acrodonta</taxon>
        <taxon>Agamidae</taxon>
        <taxon>Amphibolurinae</taxon>
        <taxon>Pogona</taxon>
    </lineage>
</organism>
<feature type="compositionally biased region" description="Polar residues" evidence="2">
    <location>
        <begin position="235"/>
        <end position="251"/>
    </location>
</feature>
<dbReference type="PANTHER" id="PTHR22574">
    <property type="match status" value="1"/>
</dbReference>
<dbReference type="RefSeq" id="XP_072860399.1">
    <property type="nucleotide sequence ID" value="XM_073004298.1"/>
</dbReference>
<dbReference type="GeneID" id="110074893"/>
<feature type="region of interest" description="Disordered" evidence="2">
    <location>
        <begin position="170"/>
        <end position="370"/>
    </location>
</feature>
<dbReference type="PANTHER" id="PTHR22574:SF2">
    <property type="entry name" value="GOLGI-ASSOCIATED RAB2 INTERACTOR PROTEIN 3"/>
    <property type="match status" value="1"/>
</dbReference>
<feature type="compositionally biased region" description="Basic and acidic residues" evidence="2">
    <location>
        <begin position="354"/>
        <end position="370"/>
    </location>
</feature>
<evidence type="ECO:0000313" key="5">
    <source>
        <dbReference type="RefSeq" id="XP_072860399.1"/>
    </source>
</evidence>
<evidence type="ECO:0000256" key="1">
    <source>
        <dbReference type="ARBA" id="ARBA00038379"/>
    </source>
</evidence>
<feature type="compositionally biased region" description="Basic residues" evidence="2">
    <location>
        <begin position="180"/>
        <end position="195"/>
    </location>
</feature>
<gene>
    <name evidence="5" type="primary">LOC110074893</name>
</gene>
<protein>
    <recommendedName>
        <fullName evidence="3">Golgi associated RAB2 interactor protein-like Rab2B-binding domain-containing protein</fullName>
    </recommendedName>
</protein>
<dbReference type="Pfam" id="PF12480">
    <property type="entry name" value="GARIL_Rab2_bd"/>
    <property type="match status" value="1"/>
</dbReference>
<feature type="compositionally biased region" description="Basic residues" evidence="2">
    <location>
        <begin position="218"/>
        <end position="231"/>
    </location>
</feature>
<evidence type="ECO:0000256" key="2">
    <source>
        <dbReference type="SAM" id="MobiDB-lite"/>
    </source>
</evidence>
<evidence type="ECO:0000313" key="4">
    <source>
        <dbReference type="Proteomes" id="UP001652642"/>
    </source>
</evidence>
<feature type="compositionally biased region" description="Basic residues" evidence="2">
    <location>
        <begin position="314"/>
        <end position="324"/>
    </location>
</feature>